<accession>A0A3S0VGT3</accession>
<dbReference type="GO" id="GO:0003824">
    <property type="term" value="F:catalytic activity"/>
    <property type="evidence" value="ECO:0007669"/>
    <property type="project" value="UniProtKB-ARBA"/>
</dbReference>
<keyword evidence="3" id="KW-1185">Reference proteome</keyword>
<comment type="caution">
    <text evidence="2">The sequence shown here is derived from an EMBL/GenBank/DDBJ whole genome shotgun (WGS) entry which is preliminary data.</text>
</comment>
<reference evidence="2 3" key="1">
    <citation type="submission" date="2018-12" db="EMBL/GenBank/DDBJ databases">
        <authorList>
            <person name="Yang Y."/>
        </authorList>
    </citation>
    <scope>NUCLEOTIDE SEQUENCE [LARGE SCALE GENOMIC DNA]</scope>
    <source>
        <strain evidence="2 3">GSF71</strain>
    </source>
</reference>
<evidence type="ECO:0000259" key="1">
    <source>
        <dbReference type="Pfam" id="PF06276"/>
    </source>
</evidence>
<name>A0A3S0VGT3_9PROT</name>
<dbReference type="RefSeq" id="WP_127000991.1">
    <property type="nucleotide sequence ID" value="NZ_JBNPXW010000014.1"/>
</dbReference>
<gene>
    <name evidence="2" type="ORF">EJ913_19705</name>
</gene>
<proteinExistence type="predicted"/>
<dbReference type="InterPro" id="IPR022770">
    <property type="entry name" value="IucA/IucC-like_C"/>
</dbReference>
<dbReference type="OrthoDB" id="8993954at2"/>
<evidence type="ECO:0000313" key="2">
    <source>
        <dbReference type="EMBL" id="RUQ67888.1"/>
    </source>
</evidence>
<dbReference type="Pfam" id="PF06276">
    <property type="entry name" value="FhuF"/>
    <property type="match status" value="1"/>
</dbReference>
<organism evidence="2 3">
    <name type="scientific">Azospirillum doebereinerae</name>
    <dbReference type="NCBI Taxonomy" id="92933"/>
    <lineage>
        <taxon>Bacteria</taxon>
        <taxon>Pseudomonadati</taxon>
        <taxon>Pseudomonadota</taxon>
        <taxon>Alphaproteobacteria</taxon>
        <taxon>Rhodospirillales</taxon>
        <taxon>Azospirillaceae</taxon>
        <taxon>Azospirillum</taxon>
    </lineage>
</organism>
<protein>
    <recommendedName>
        <fullName evidence="1">Aerobactin siderophore biosynthesis IucA/IucC-like C-terminal domain-containing protein</fullName>
    </recommendedName>
</protein>
<evidence type="ECO:0000313" key="3">
    <source>
        <dbReference type="Proteomes" id="UP000280346"/>
    </source>
</evidence>
<feature type="domain" description="Aerobactin siderophore biosynthesis IucA/IucC-like C-terminal" evidence="1">
    <location>
        <begin position="85"/>
        <end position="195"/>
    </location>
</feature>
<sequence>MTIALSFPSCGCHLETPTDPHMHAIQSGLAALGTAVAAVASRLALVPVQDRQEPARAVLKVERLCSLLEEGQRYGTQGSRQERASAWIRGYFRILLPAMVAPAFAGIRMDGAVANCRLGLRAGKPVAVASVTAPALGVRVNVEDLYGPLLADHAERVVRAAYAATGLSPRIAWSHAGEVLTNLFRPFDELPALAETVETHRLVVFGVPANAWFPINNPLFRNPCAQDQGGRTPWDAGSRR</sequence>
<dbReference type="EMBL" id="RZIJ01000016">
    <property type="protein sequence ID" value="RUQ67888.1"/>
    <property type="molecule type" value="Genomic_DNA"/>
</dbReference>
<dbReference type="AlphaFoldDB" id="A0A3S0VGT3"/>
<dbReference type="Proteomes" id="UP000280346">
    <property type="component" value="Unassembled WGS sequence"/>
</dbReference>